<protein>
    <submittedName>
        <fullName evidence="1">Uncharacterized protein</fullName>
    </submittedName>
</protein>
<sequence length="65" mass="7240">MGNDLKIKIKIILDQITKTPMAIITQVYHKNKISTLTTTPIIIITTITTITTITITMGDFHLVLS</sequence>
<organism evidence="1 2">
    <name type="scientific">Rhizophagus irregularis</name>
    <dbReference type="NCBI Taxonomy" id="588596"/>
    <lineage>
        <taxon>Eukaryota</taxon>
        <taxon>Fungi</taxon>
        <taxon>Fungi incertae sedis</taxon>
        <taxon>Mucoromycota</taxon>
        <taxon>Glomeromycotina</taxon>
        <taxon>Glomeromycetes</taxon>
        <taxon>Glomerales</taxon>
        <taxon>Glomeraceae</taxon>
        <taxon>Rhizophagus</taxon>
    </lineage>
</organism>
<dbReference type="VEuPathDB" id="FungiDB:RhiirA1_427093"/>
<dbReference type="EMBL" id="LLXH01001377">
    <property type="protein sequence ID" value="PKC59227.1"/>
    <property type="molecule type" value="Genomic_DNA"/>
</dbReference>
<evidence type="ECO:0000313" key="1">
    <source>
        <dbReference type="EMBL" id="PKC59227.1"/>
    </source>
</evidence>
<reference evidence="1 2" key="2">
    <citation type="submission" date="2017-10" db="EMBL/GenBank/DDBJ databases">
        <title>Genome analyses suggest a sexual origin of heterokaryosis in a supposedly ancient asexual fungus.</title>
        <authorList>
            <person name="Corradi N."/>
            <person name="Sedzielewska K."/>
            <person name="Noel J."/>
            <person name="Charron P."/>
            <person name="Farinelli L."/>
            <person name="Marton T."/>
            <person name="Kruger M."/>
            <person name="Pelin A."/>
            <person name="Brachmann A."/>
            <person name="Corradi N."/>
        </authorList>
    </citation>
    <scope>NUCLEOTIDE SEQUENCE [LARGE SCALE GENOMIC DNA]</scope>
    <source>
        <strain evidence="1 2">A1</strain>
    </source>
</reference>
<proteinExistence type="predicted"/>
<name>A0A2N0R7E5_9GLOM</name>
<feature type="non-terminal residue" evidence="1">
    <location>
        <position position="65"/>
    </location>
</feature>
<accession>A0A2N0R7E5</accession>
<evidence type="ECO:0000313" key="2">
    <source>
        <dbReference type="Proteomes" id="UP000232688"/>
    </source>
</evidence>
<dbReference type="Proteomes" id="UP000232688">
    <property type="component" value="Unassembled WGS sequence"/>
</dbReference>
<gene>
    <name evidence="1" type="ORF">RhiirA1_427093</name>
</gene>
<reference evidence="1 2" key="1">
    <citation type="submission" date="2017-10" db="EMBL/GenBank/DDBJ databases">
        <title>Extensive intraspecific genome diversity in a model arbuscular mycorrhizal fungus.</title>
        <authorList>
            <person name="Chen E.C.H."/>
            <person name="Morin E."/>
            <person name="Baudet D."/>
            <person name="Noel J."/>
            <person name="Ndikumana S."/>
            <person name="Charron P."/>
            <person name="St-Onge C."/>
            <person name="Giorgi J."/>
            <person name="Grigoriev I.V."/>
            <person name="Roux C."/>
            <person name="Martin F.M."/>
            <person name="Corradi N."/>
        </authorList>
    </citation>
    <scope>NUCLEOTIDE SEQUENCE [LARGE SCALE GENOMIC DNA]</scope>
    <source>
        <strain evidence="1 2">A1</strain>
    </source>
</reference>
<dbReference type="AlphaFoldDB" id="A0A2N0R7E5"/>
<comment type="caution">
    <text evidence="1">The sequence shown here is derived from an EMBL/GenBank/DDBJ whole genome shotgun (WGS) entry which is preliminary data.</text>
</comment>